<reference evidence="1" key="1">
    <citation type="submission" date="2018-02" db="EMBL/GenBank/DDBJ databases">
        <title>Rhizophora mucronata_Transcriptome.</title>
        <authorList>
            <person name="Meera S.P."/>
            <person name="Sreeshan A."/>
            <person name="Augustine A."/>
        </authorList>
    </citation>
    <scope>NUCLEOTIDE SEQUENCE</scope>
    <source>
        <tissue evidence="1">Leaf</tissue>
    </source>
</reference>
<sequence length="27" mass="3227">MWTKYLDNNTQLQPSIFSFPSILYSTM</sequence>
<protein>
    <submittedName>
        <fullName evidence="1">Uncharacterized protein</fullName>
    </submittedName>
</protein>
<dbReference type="AlphaFoldDB" id="A0A2P2Q8K9"/>
<accession>A0A2P2Q8K9</accession>
<proteinExistence type="predicted"/>
<evidence type="ECO:0000313" key="1">
    <source>
        <dbReference type="EMBL" id="MBX63313.1"/>
    </source>
</evidence>
<organism evidence="1">
    <name type="scientific">Rhizophora mucronata</name>
    <name type="common">Asiatic mangrove</name>
    <dbReference type="NCBI Taxonomy" id="61149"/>
    <lineage>
        <taxon>Eukaryota</taxon>
        <taxon>Viridiplantae</taxon>
        <taxon>Streptophyta</taxon>
        <taxon>Embryophyta</taxon>
        <taxon>Tracheophyta</taxon>
        <taxon>Spermatophyta</taxon>
        <taxon>Magnoliopsida</taxon>
        <taxon>eudicotyledons</taxon>
        <taxon>Gunneridae</taxon>
        <taxon>Pentapetalae</taxon>
        <taxon>rosids</taxon>
        <taxon>fabids</taxon>
        <taxon>Malpighiales</taxon>
        <taxon>Rhizophoraceae</taxon>
        <taxon>Rhizophora</taxon>
    </lineage>
</organism>
<name>A0A2P2Q8K9_RHIMU</name>
<dbReference type="EMBL" id="GGEC01082829">
    <property type="protein sequence ID" value="MBX63313.1"/>
    <property type="molecule type" value="Transcribed_RNA"/>
</dbReference>